<dbReference type="Gene3D" id="2.60.40.10">
    <property type="entry name" value="Immunoglobulins"/>
    <property type="match status" value="18"/>
</dbReference>
<dbReference type="NCBIfam" id="NF012196">
    <property type="entry name" value="Ig_like_ice"/>
    <property type="match status" value="18"/>
</dbReference>
<feature type="non-terminal residue" evidence="1">
    <location>
        <position position="1"/>
    </location>
</feature>
<gene>
    <name evidence="1" type="ORF">EHN07_18915</name>
</gene>
<dbReference type="NCBIfam" id="NF033510">
    <property type="entry name" value="Ca_tandemer"/>
    <property type="match status" value="11"/>
</dbReference>
<protein>
    <submittedName>
        <fullName evidence="1">Ig-like domain-containing protein</fullName>
    </submittedName>
</protein>
<dbReference type="Proteomes" id="UP000268615">
    <property type="component" value="Unassembled WGS sequence"/>
</dbReference>
<dbReference type="InterPro" id="IPR049826">
    <property type="entry name" value="Ig-like_ice"/>
</dbReference>
<proteinExistence type="predicted"/>
<dbReference type="OrthoDB" id="8481600at2"/>
<accession>A0A3N5DUJ5</accession>
<evidence type="ECO:0000313" key="2">
    <source>
        <dbReference type="Proteomes" id="UP000268615"/>
    </source>
</evidence>
<dbReference type="InterPro" id="IPR013783">
    <property type="entry name" value="Ig-like_fold"/>
</dbReference>
<comment type="caution">
    <text evidence="1">The sequence shown here is derived from an EMBL/GenBank/DDBJ whole genome shotgun (WGS) entry which is preliminary data.</text>
</comment>
<dbReference type="RefSeq" id="WP_124025559.1">
    <property type="nucleotide sequence ID" value="NZ_RPOH01000096.1"/>
</dbReference>
<evidence type="ECO:0000313" key="1">
    <source>
        <dbReference type="EMBL" id="RPH20993.1"/>
    </source>
</evidence>
<reference evidence="1 2" key="1">
    <citation type="submission" date="2018-11" db="EMBL/GenBank/DDBJ databases">
        <title>Draft genome sequence of Buttiauxella warmboldiae CCUG 35512.</title>
        <authorList>
            <person name="Salva-Serra F."/>
            <person name="Marathe N."/>
            <person name="Moore E."/>
            <person name="Svensson L."/>
            <person name="Engstrom-Jakobsson H."/>
        </authorList>
    </citation>
    <scope>NUCLEOTIDE SEQUENCE [LARGE SCALE GENOMIC DNA]</scope>
    <source>
        <strain evidence="1 2">CCUG 35512</strain>
    </source>
</reference>
<sequence>AALNEGSNDVQVMVTGTDNAGNTAIAVEHKTVVLDTQAHNGVNINTVAGDDIVSFGESKHETLITGQVSGKDAKAGDSVNVLVQGKYFSGTVVADADGRLHYEVKVPSHTLQEGKNDVTVTVISHDNVGNEAIAVEHKNVTLDTHADATIALNDVTQDNQLSHAELETPKQLISGEVGGDARVGDKVSIEINGHYFGGQVIDLGAGKLGYQIPVDSSVFADNQAQVNGDVTVTASVTSHDAVNNEVTQTTTHTVHVDNFATTGVHIGTVAGDNIINMIESRMPTFISGGVSDDAKAGDPVVVSVNGKDYAGEVKESSGHLYYEVAVPTGDLHEGSNDVQVTIVSHDALGNEATATEHKIVTVDTHAEATISINGVTKDNVLNHAELNQKTHTISGVVGGDAKVGDEVTLDINGKHFTGYVEMINGKPGYQIPVDSSAFSNNRGNLDTDVNFTARIISHDAAGNEVIQITDRIVHIDNHAENALTINQVAGDDTISMNESRMPTLISGDVTGVDAKAGDKVVVRVQGHNYNGVVVADVDGHLRYEVAVPGAQFHEGKNDVKVTVTSHDAAGNVATATEHHNVTLDTQAQATISLGSVTVDNTLNHDELDAPQQLISGTVGGDAKPGDEVVIDINGHRFTGNVIDLGNGKPGFQILVDSSAFSDNQGNIDSQVHFTATVTSFDDVKNEVIVTTDHTVKIDNHAEAHITMDTVSGDKTINLLESRQQFTKVSGTVSGVDVHDGDKVIVMVNGQTYETTVHSMPQLNGGLGYSLNIVTSDLVADPHPTAHVVGYDSVGNQQRAEVTQNLDVDLHADATITINPVTGDNMINGAESKQEFTEVTGKVGGDVKVGDLVHLYVNGQDLTGRVFRDPVSGDLEYKIKASTHDLMADPKLTATVTATDQANNTVTVEAKQDIVIDTRVEAQITVDSVTLDNTLNDEELNHHYTLVSGTVKGEMHIGDPLTLTVNNHVYQGTVEDLGQGLMGYHILVETTDIHQDPNIHASISVTDLAQNSTVATNNHHVDIDERAEASVTINIVSGDDVLNEHDQTLASTTINGRVGGDVAAGNIVNVTVDGQVYHAVVGPQAFLGGGLGYSIDVPTQGLLHDPKIIATVNVQDGAGNTITAGATHSVSRDDHAVATITIDPVTDDNFINYSEAHQDHTAIIGQVTGDVHIGDRVELTVNGQHYYGNVISQGKGLGYSINVNTSDLLSGTDKPVIHAEVTGYDAAGNTVLATDDHTVGIDTHADVHITDGSGLPEKPNGPDFYIVTGHVDGSDVKINDTITYDFMGKTHTTPVVQLPDGTLGYKFYVSAGDAIAHPDIVLSLTKTDDHGNTATSRFPIHMDVPPIAGSNTGNNNANNNSGHTTLPHITPPDAHITINPVAGNDVINKTESQASQTVIRGTVTGDVHIGDRVTVHIGNTDYNCAITERPNLPGELGYEVYVDTANLLANPNITASVTAHNGPLSQVFEAHKPVGVDTDVAVSIHLDNIADDDKINIAESKNGTTTVSGTVTGDVNDGDNVTITVNGHQVTAQVHQDPNTGIKTFTKEVSIDDLRQNTLITASVTGHDSEGNTATASDHKDITVDTFVEAEVTVDKVTADNTLNLLETQHDKTEVSGTVKGDVKPGEEVTLTVNNHQYHATIDGNLNYKVEIDTADLQADHKIEAEVTGHDDAGNTITTKIPHSFSVDTQADATLKINTVSGDDTLSAKDLSNGKTEISGVVEGDAAVGDKVTITVNGHDTVVNVIELPKMNGQLGYTALVDTIDLQNDPHVYVSVTGEDSVGNVFEAHMDKTLKIDDHAEATLHVIDVSGDNVLNAAESSQQKTAITGTVSGDVQVGDKVTVTVNGNDLAGTIEKDGNGHLSFKVMVDTVDLIQDQHITYKVTGVDGVGNTVTIVEENTIDIDKVASNSIHIDTISGDDKVNSVESKADTTTITGTVTGDASAGDPVTLTVNGKTFQGVVVDQNGHLTYSVEVKNSALQEGDNSVMVSVTGHDAAGNPATSSDNHSVTLDTQISATITLDPV</sequence>
<name>A0A3N5DUJ5_9ENTR</name>
<feature type="non-terminal residue" evidence="1">
    <location>
        <position position="2022"/>
    </location>
</feature>
<keyword evidence="2" id="KW-1185">Reference proteome</keyword>
<dbReference type="EMBL" id="RPOH01000096">
    <property type="protein sequence ID" value="RPH20993.1"/>
    <property type="molecule type" value="Genomic_DNA"/>
</dbReference>
<organism evidence="1 2">
    <name type="scientific">Buttiauxella warmboldiae</name>
    <dbReference type="NCBI Taxonomy" id="82993"/>
    <lineage>
        <taxon>Bacteria</taxon>
        <taxon>Pseudomonadati</taxon>
        <taxon>Pseudomonadota</taxon>
        <taxon>Gammaproteobacteria</taxon>
        <taxon>Enterobacterales</taxon>
        <taxon>Enterobacteriaceae</taxon>
        <taxon>Buttiauxella</taxon>
    </lineage>
</organism>